<keyword evidence="12" id="KW-0369">Histidine metabolism</keyword>
<evidence type="ECO:0000256" key="6">
    <source>
        <dbReference type="ARBA" id="ARBA00010825"/>
    </source>
</evidence>
<evidence type="ECO:0000256" key="7">
    <source>
        <dbReference type="ARBA" id="ARBA00012252"/>
    </source>
</evidence>
<organism evidence="23 24">
    <name type="scientific">Diploptera punctata</name>
    <name type="common">Pacific beetle cockroach</name>
    <dbReference type="NCBI Taxonomy" id="6984"/>
    <lineage>
        <taxon>Eukaryota</taxon>
        <taxon>Metazoa</taxon>
        <taxon>Ecdysozoa</taxon>
        <taxon>Arthropoda</taxon>
        <taxon>Hexapoda</taxon>
        <taxon>Insecta</taxon>
        <taxon>Pterygota</taxon>
        <taxon>Neoptera</taxon>
        <taxon>Polyneoptera</taxon>
        <taxon>Dictyoptera</taxon>
        <taxon>Blattodea</taxon>
        <taxon>Blaberoidea</taxon>
        <taxon>Blaberidae</taxon>
        <taxon>Diplopterinae</taxon>
        <taxon>Diploptera</taxon>
    </lineage>
</organism>
<evidence type="ECO:0000256" key="13">
    <source>
        <dbReference type="ARBA" id="ARBA00022954"/>
    </source>
</evidence>
<sequence length="540" mass="59439">MSPIVECVPNFSEGRDQKVIDAIADSIRSTPGCTVLDVDPGPSTNRTVYTFVGKPDDVVQGALNAARVAFKLIDMRHHKGAHPRLGAMDVCPFVPVSDVTLEDCCKCARKLSELMSEELRVPVYLYGAAASQGYRTTVAQIRAGEYEDLANRIKDPQWAPDFGPAEFIPSWGASMVGVRKFLIAYNVNLLSTKEQAHRIALNVRDQGRGPEQPGRLKAVQGIGWYLDEANMAQVSLNLIDHDITPLHVAFEEICRDAQELNLPVIGSEIVGLVPLKAILQAAEYYITRDDLFVLDEDQKVRLIVNKLGLSSLKHFQPQERVIEYRLGVTSCPGPLINLTTEKFVKSVGARTSAPGGGSVAALLAALGSALGTMVGQMTYGKRQFEHLDSQMRELIPVLHRAMNSFLPLVDTDTAAFNKYMEALKLPRKTAEEEEAREIALQNGLLEAVKVPFNLAIEVNKLWPTLERMARVCNKGTTSDLQVGVRCLETSVWGAYYNVKINLGSLKDMDSKQQLQADIDSAVKTANDGLHKVLDILSNRE</sequence>
<keyword evidence="16" id="KW-0456">Lyase</keyword>
<dbReference type="GO" id="GO:0005542">
    <property type="term" value="F:folic acid binding"/>
    <property type="evidence" value="ECO:0007669"/>
    <property type="project" value="UniProtKB-KW"/>
</dbReference>
<evidence type="ECO:0000256" key="18">
    <source>
        <dbReference type="ARBA" id="ARBA00025506"/>
    </source>
</evidence>
<accession>A0AAD7ZRT5</accession>
<keyword evidence="10" id="KW-0963">Cytoplasm</keyword>
<comment type="subunit">
    <text evidence="19">Homooctamer, including four polyglutamate binding sites. The subunits are arranged as a tetramer of dimers, and form a planar ring-shaped structure.</text>
</comment>
<dbReference type="Pfam" id="PF02971">
    <property type="entry name" value="FTCD"/>
    <property type="match status" value="1"/>
</dbReference>
<comment type="similarity">
    <text evidence="6">In the C-terminal section; belongs to the cyclodeaminase/cyclohydrolase family.</text>
</comment>
<evidence type="ECO:0000256" key="19">
    <source>
        <dbReference type="ARBA" id="ARBA00025915"/>
    </source>
</evidence>
<dbReference type="InterPro" id="IPR004227">
    <property type="entry name" value="Formiminotransferase_cat"/>
</dbReference>
<dbReference type="FunFam" id="3.30.70.670:FF:000001">
    <property type="entry name" value="Formimidoyltransferase cyclodeaminase"/>
    <property type="match status" value="1"/>
</dbReference>
<dbReference type="InterPro" id="IPR036178">
    <property type="entry name" value="Formintransfe-cycloase-like_sf"/>
</dbReference>
<dbReference type="Gene3D" id="1.20.120.680">
    <property type="entry name" value="Formiminotetrahydrofolate cyclodeaminase monomer, up-and-down helical bundle"/>
    <property type="match status" value="1"/>
</dbReference>
<evidence type="ECO:0000256" key="5">
    <source>
        <dbReference type="ARBA" id="ARBA00008297"/>
    </source>
</evidence>
<comment type="pathway">
    <text evidence="4">Amino-acid degradation; L-histidine degradation into L-glutamate; L-glutamate from N-formimidoyl-L-glutamate (transferase route): step 1/1.</text>
</comment>
<evidence type="ECO:0000256" key="1">
    <source>
        <dbReference type="ARBA" id="ARBA00002680"/>
    </source>
</evidence>
<comment type="subcellular location">
    <subcellularLocation>
        <location evidence="2">Cytoplasm</location>
        <location evidence="2">Cytoskeleton</location>
        <location evidence="2">Microtubule organizing center</location>
        <location evidence="2">Centrosome</location>
        <location evidence="2">Centriole</location>
    </subcellularLocation>
    <subcellularLocation>
        <location evidence="3">Golgi apparatus</location>
    </subcellularLocation>
</comment>
<dbReference type="InterPro" id="IPR012886">
    <property type="entry name" value="Formiminotransferase_N"/>
</dbReference>
<dbReference type="Gene3D" id="3.30.70.670">
    <property type="entry name" value="Formiminotransferase, C-terminal subdomain"/>
    <property type="match status" value="1"/>
</dbReference>
<dbReference type="InterPro" id="IPR051623">
    <property type="entry name" value="FTCD"/>
</dbReference>
<evidence type="ECO:0000256" key="4">
    <source>
        <dbReference type="ARBA" id="ARBA00005082"/>
    </source>
</evidence>
<dbReference type="Pfam" id="PF07837">
    <property type="entry name" value="FTCD_N"/>
    <property type="match status" value="1"/>
</dbReference>
<dbReference type="InterPro" id="IPR013802">
    <property type="entry name" value="Formiminotransferase_C"/>
</dbReference>
<dbReference type="PANTHER" id="PTHR12234:SF0">
    <property type="entry name" value="FORMIMIDOYLTRANSFERASE-CYCLODEAMINASE"/>
    <property type="match status" value="1"/>
</dbReference>
<reference evidence="23" key="1">
    <citation type="journal article" date="2023" name="IScience">
        <title>Live-bearing cockroach genome reveals convergent evolutionary mechanisms linked to viviparity in insects and beyond.</title>
        <authorList>
            <person name="Fouks B."/>
            <person name="Harrison M.C."/>
            <person name="Mikhailova A.A."/>
            <person name="Marchal E."/>
            <person name="English S."/>
            <person name="Carruthers M."/>
            <person name="Jennings E.C."/>
            <person name="Chiamaka E.L."/>
            <person name="Frigard R.A."/>
            <person name="Pippel M."/>
            <person name="Attardo G.M."/>
            <person name="Benoit J.B."/>
            <person name="Bornberg-Bauer E."/>
            <person name="Tobe S.S."/>
        </authorList>
    </citation>
    <scope>NUCLEOTIDE SEQUENCE</scope>
    <source>
        <strain evidence="23">Stay&amp;Tobe</strain>
    </source>
</reference>
<keyword evidence="14" id="KW-0333">Golgi apparatus</keyword>
<evidence type="ECO:0000259" key="22">
    <source>
        <dbReference type="SMART" id="SM01222"/>
    </source>
</evidence>
<dbReference type="SMART" id="SM01222">
    <property type="entry name" value="FTCD_N"/>
    <property type="match status" value="1"/>
</dbReference>
<dbReference type="PANTHER" id="PTHR12234">
    <property type="entry name" value="FORMIMINOTRANSFERASE-CYCLODEAMINASE"/>
    <property type="match status" value="1"/>
</dbReference>
<dbReference type="NCBIfam" id="TIGR02024">
    <property type="entry name" value="FtcD"/>
    <property type="match status" value="1"/>
</dbReference>
<evidence type="ECO:0000256" key="16">
    <source>
        <dbReference type="ARBA" id="ARBA00023239"/>
    </source>
</evidence>
<keyword evidence="13" id="KW-0290">Folate-binding</keyword>
<dbReference type="GO" id="GO:0030412">
    <property type="term" value="F:formimidoyltetrahydrofolate cyclodeaminase activity"/>
    <property type="evidence" value="ECO:0007669"/>
    <property type="project" value="UniProtKB-EC"/>
</dbReference>
<gene>
    <name evidence="23" type="ORF">L9F63_002660</name>
</gene>
<dbReference type="GO" id="GO:0005814">
    <property type="term" value="C:centriole"/>
    <property type="evidence" value="ECO:0007669"/>
    <property type="project" value="UniProtKB-SubCell"/>
</dbReference>
<dbReference type="Gene3D" id="3.30.990.10">
    <property type="entry name" value="Formiminotransferase, N-terminal subdomain"/>
    <property type="match status" value="1"/>
</dbReference>
<comment type="function">
    <text evidence="1">Binds and promotes bundling of vimentin filaments originating from the Golgi.</text>
</comment>
<feature type="domain" description="Formiminotransferase C-terminal subdomain" evidence="21">
    <location>
        <begin position="181"/>
        <end position="325"/>
    </location>
</feature>
<dbReference type="SUPFAM" id="SSF101262">
    <property type="entry name" value="Methenyltetrahydrofolate cyclohydrolase-like"/>
    <property type="match status" value="1"/>
</dbReference>
<protein>
    <recommendedName>
        <fullName evidence="9">Formimidoyltransferase-cyclodeaminase</fullName>
        <ecNumber evidence="7">2.1.2.5</ecNumber>
        <ecNumber evidence="8">4.3.1.4</ecNumber>
    </recommendedName>
    <alternativeName>
        <fullName evidence="20">Formiminotransferase-cyclodeaminase</fullName>
    </alternativeName>
</protein>
<evidence type="ECO:0000256" key="10">
    <source>
        <dbReference type="ARBA" id="ARBA00022490"/>
    </source>
</evidence>
<proteinExistence type="inferred from homology"/>
<evidence type="ECO:0000256" key="17">
    <source>
        <dbReference type="ARBA" id="ARBA00023268"/>
    </source>
</evidence>
<feature type="domain" description="Formiminotransferase N-terminal subdomain" evidence="22">
    <location>
        <begin position="3"/>
        <end position="180"/>
    </location>
</feature>
<evidence type="ECO:0000256" key="15">
    <source>
        <dbReference type="ARBA" id="ARBA00023212"/>
    </source>
</evidence>
<dbReference type="InterPro" id="IPR007044">
    <property type="entry name" value="Cyclodeamin/CycHdrlase"/>
</dbReference>
<dbReference type="InterPro" id="IPR022384">
    <property type="entry name" value="FormiminoTrfase_cat_dom_sf"/>
</dbReference>
<dbReference type="InterPro" id="IPR037070">
    <property type="entry name" value="Formiminotransferase_C_sf"/>
</dbReference>
<evidence type="ECO:0000256" key="20">
    <source>
        <dbReference type="ARBA" id="ARBA00030029"/>
    </source>
</evidence>
<evidence type="ECO:0000256" key="11">
    <source>
        <dbReference type="ARBA" id="ARBA00022679"/>
    </source>
</evidence>
<dbReference type="InterPro" id="IPR037064">
    <property type="entry name" value="Formiminotransferase_N_sf"/>
</dbReference>
<name>A0AAD7ZRT5_DIPPU</name>
<dbReference type="EMBL" id="JASPKZ010007262">
    <property type="protein sequence ID" value="KAJ9585543.1"/>
    <property type="molecule type" value="Genomic_DNA"/>
</dbReference>
<comment type="similarity">
    <text evidence="5">In the N-terminal section; belongs to the formiminotransferase family.</text>
</comment>
<keyword evidence="24" id="KW-1185">Reference proteome</keyword>
<reference evidence="23" key="2">
    <citation type="submission" date="2023-05" db="EMBL/GenBank/DDBJ databases">
        <authorList>
            <person name="Fouks B."/>
        </authorList>
    </citation>
    <scope>NUCLEOTIDE SEQUENCE</scope>
    <source>
        <strain evidence="23">Stay&amp;Tobe</strain>
        <tissue evidence="23">Testes</tissue>
    </source>
</reference>
<dbReference type="Pfam" id="PF04961">
    <property type="entry name" value="FTCD_C"/>
    <property type="match status" value="1"/>
</dbReference>
<evidence type="ECO:0000256" key="9">
    <source>
        <dbReference type="ARBA" id="ARBA00017787"/>
    </source>
</evidence>
<dbReference type="Proteomes" id="UP001233999">
    <property type="component" value="Unassembled WGS sequence"/>
</dbReference>
<dbReference type="GO" id="GO:0030409">
    <property type="term" value="F:glutamate formimidoyltransferase activity"/>
    <property type="evidence" value="ECO:0007669"/>
    <property type="project" value="UniProtKB-EC"/>
</dbReference>
<evidence type="ECO:0000256" key="3">
    <source>
        <dbReference type="ARBA" id="ARBA00004555"/>
    </source>
</evidence>
<evidence type="ECO:0000256" key="14">
    <source>
        <dbReference type="ARBA" id="ARBA00023034"/>
    </source>
</evidence>
<dbReference type="FunFam" id="3.30.990.10:FF:000001">
    <property type="entry name" value="Formimidoyltransferase cyclodeaminase"/>
    <property type="match status" value="1"/>
</dbReference>
<keyword evidence="11" id="KW-0808">Transferase</keyword>
<dbReference type="GO" id="GO:0005794">
    <property type="term" value="C:Golgi apparatus"/>
    <property type="evidence" value="ECO:0007669"/>
    <property type="project" value="UniProtKB-SubCell"/>
</dbReference>
<evidence type="ECO:0000259" key="21">
    <source>
        <dbReference type="SMART" id="SM01221"/>
    </source>
</evidence>
<evidence type="ECO:0000256" key="12">
    <source>
        <dbReference type="ARBA" id="ARBA00022808"/>
    </source>
</evidence>
<dbReference type="EC" id="4.3.1.4" evidence="8"/>
<keyword evidence="15" id="KW-0206">Cytoskeleton</keyword>
<dbReference type="SMART" id="SM01221">
    <property type="entry name" value="FTCD"/>
    <property type="match status" value="1"/>
</dbReference>
<dbReference type="GO" id="GO:0006547">
    <property type="term" value="P:L-histidine metabolic process"/>
    <property type="evidence" value="ECO:0007669"/>
    <property type="project" value="UniProtKB-KW"/>
</dbReference>
<dbReference type="AlphaFoldDB" id="A0AAD7ZRT5"/>
<dbReference type="EC" id="2.1.2.5" evidence="7"/>
<evidence type="ECO:0000313" key="24">
    <source>
        <dbReference type="Proteomes" id="UP001233999"/>
    </source>
</evidence>
<dbReference type="SUPFAM" id="SSF55116">
    <property type="entry name" value="Formiminotransferase domain of formiminotransferase-cyclodeaminase"/>
    <property type="match status" value="2"/>
</dbReference>
<keyword evidence="17" id="KW-0511">Multifunctional enzyme</keyword>
<comment type="caution">
    <text evidence="23">The sequence shown here is derived from an EMBL/GenBank/DDBJ whole genome shotgun (WGS) entry which is preliminary data.</text>
</comment>
<evidence type="ECO:0000256" key="8">
    <source>
        <dbReference type="ARBA" id="ARBA00012998"/>
    </source>
</evidence>
<comment type="function">
    <text evidence="18">Folate-dependent enzyme, that displays both transferase and deaminase activity. Serves to channel one-carbon units from formiminoglutamate to the folate pool.</text>
</comment>
<dbReference type="FunFam" id="1.20.120.680:FF:000001">
    <property type="entry name" value="Formimidoyltransferase cyclodeaminase"/>
    <property type="match status" value="1"/>
</dbReference>
<evidence type="ECO:0000256" key="2">
    <source>
        <dbReference type="ARBA" id="ARBA00004114"/>
    </source>
</evidence>
<evidence type="ECO:0000313" key="23">
    <source>
        <dbReference type="EMBL" id="KAJ9585543.1"/>
    </source>
</evidence>